<dbReference type="InterPro" id="IPR018389">
    <property type="entry name" value="DctP_fam"/>
</dbReference>
<comment type="caution">
    <text evidence="3">The sequence shown here is derived from an EMBL/GenBank/DDBJ whole genome shotgun (WGS) entry which is preliminary data.</text>
</comment>
<gene>
    <name evidence="3" type="ORF">DD235_14200</name>
</gene>
<dbReference type="CDD" id="cd13602">
    <property type="entry name" value="PBP2_TRAP_BpDctp6_7"/>
    <property type="match status" value="1"/>
</dbReference>
<dbReference type="Gene3D" id="3.40.190.170">
    <property type="entry name" value="Bacterial extracellular solute-binding protein, family 7"/>
    <property type="match status" value="1"/>
</dbReference>
<dbReference type="RefSeq" id="WP_109062931.1">
    <property type="nucleotide sequence ID" value="NZ_QETA01000007.1"/>
</dbReference>
<dbReference type="Proteomes" id="UP000245212">
    <property type="component" value="Unassembled WGS sequence"/>
</dbReference>
<dbReference type="PANTHER" id="PTHR33376:SF4">
    <property type="entry name" value="SIALIC ACID-BINDING PERIPLASMIC PROTEIN SIAP"/>
    <property type="match status" value="1"/>
</dbReference>
<accession>A0A2V1JWS7</accession>
<dbReference type="AlphaFoldDB" id="A0A2V1JWS7"/>
<evidence type="ECO:0000313" key="3">
    <source>
        <dbReference type="EMBL" id="PWF21588.1"/>
    </source>
</evidence>
<dbReference type="NCBIfam" id="NF037995">
    <property type="entry name" value="TRAP_S1"/>
    <property type="match status" value="1"/>
</dbReference>
<keyword evidence="1 2" id="KW-0732">Signal</keyword>
<dbReference type="PANTHER" id="PTHR33376">
    <property type="match status" value="1"/>
</dbReference>
<evidence type="ECO:0000313" key="4">
    <source>
        <dbReference type="Proteomes" id="UP000245212"/>
    </source>
</evidence>
<feature type="chain" id="PRO_5015976489" evidence="2">
    <location>
        <begin position="23"/>
        <end position="352"/>
    </location>
</feature>
<evidence type="ECO:0000256" key="2">
    <source>
        <dbReference type="SAM" id="SignalP"/>
    </source>
</evidence>
<sequence length="352" mass="37732">MSRTLALPTLALGLLLGAQAGAQDVTPDLPRTELKVVGGLSNLTAYQNNEQPFWTKTIPERSGGQVTATVQGFNEMGLKGPELLRLIGQGVVPFGTATLSYFAGDNPINEAIDLAGLAPDVATARTVTEAFEPVYSDFYGKNRVKVLGISTYPAQVLFCNAPITGLADVKGKKVRTSSRTTGEFVQALGGTAVTLPFGEVVPALQNGVVDCAITGSMSGYSAKWYEVSTHLLELPINWNQQIHAANLNTWNQLDPKVQDFLQIQIDGLVNQIWDAAARETQMGYDCNTGAAACDQAVKGSMTLVQPTDADRELLRQITAEVVVPKWAARCNEQCVKDFNDTIGKELGIVASK</sequence>
<dbReference type="InterPro" id="IPR038404">
    <property type="entry name" value="TRAP_DctP_sf"/>
</dbReference>
<protein>
    <submittedName>
        <fullName evidence="3">Transporter</fullName>
    </submittedName>
</protein>
<proteinExistence type="predicted"/>
<dbReference type="GO" id="GO:0055085">
    <property type="term" value="P:transmembrane transport"/>
    <property type="evidence" value="ECO:0007669"/>
    <property type="project" value="InterPro"/>
</dbReference>
<evidence type="ECO:0000256" key="1">
    <source>
        <dbReference type="ARBA" id="ARBA00022729"/>
    </source>
</evidence>
<dbReference type="Pfam" id="PF03480">
    <property type="entry name" value="DctP"/>
    <property type="match status" value="1"/>
</dbReference>
<name>A0A2V1JWS7_9BURK</name>
<organism evidence="3 4">
    <name type="scientific">Corticimicrobacter populi</name>
    <dbReference type="NCBI Taxonomy" id="2175229"/>
    <lineage>
        <taxon>Bacteria</taxon>
        <taxon>Pseudomonadati</taxon>
        <taxon>Pseudomonadota</taxon>
        <taxon>Betaproteobacteria</taxon>
        <taxon>Burkholderiales</taxon>
        <taxon>Alcaligenaceae</taxon>
        <taxon>Corticimicrobacter</taxon>
    </lineage>
</organism>
<dbReference type="SUPFAM" id="SSF53850">
    <property type="entry name" value="Periplasmic binding protein-like II"/>
    <property type="match status" value="1"/>
</dbReference>
<dbReference type="EMBL" id="QETA01000007">
    <property type="protein sequence ID" value="PWF21588.1"/>
    <property type="molecule type" value="Genomic_DNA"/>
</dbReference>
<feature type="signal peptide" evidence="2">
    <location>
        <begin position="1"/>
        <end position="22"/>
    </location>
</feature>
<keyword evidence="4" id="KW-1185">Reference proteome</keyword>
<reference evidence="4" key="1">
    <citation type="submission" date="2018-05" db="EMBL/GenBank/DDBJ databases">
        <authorList>
            <person name="Li Y."/>
        </authorList>
    </citation>
    <scope>NUCLEOTIDE SEQUENCE [LARGE SCALE GENOMIC DNA]</scope>
    <source>
        <strain evidence="4">3d-2-2</strain>
    </source>
</reference>